<name>A0A318ZF71_ASPNB</name>
<reference evidence="1" key="1">
    <citation type="submission" date="2016-12" db="EMBL/GenBank/DDBJ databases">
        <title>The genomes of Aspergillus section Nigri reveals drivers in fungal speciation.</title>
        <authorList>
            <consortium name="DOE Joint Genome Institute"/>
            <person name="Vesth T.C."/>
            <person name="Nybo J."/>
            <person name="Theobald S."/>
            <person name="Brandl J."/>
            <person name="Frisvad J.C."/>
            <person name="Nielsen K.F."/>
            <person name="Lyhne E.K."/>
            <person name="Kogle M.E."/>
            <person name="Kuo A."/>
            <person name="Riley R."/>
            <person name="Clum A."/>
            <person name="Nolan M."/>
            <person name="Lipzen A."/>
            <person name="Salamov A."/>
            <person name="Henrissat B."/>
            <person name="Wiebenga A."/>
            <person name="De Vries R.P."/>
            <person name="Grigoriev I.V."/>
            <person name="Mortensen U.H."/>
            <person name="Andersen M.R."/>
            <person name="Baker S.E."/>
        </authorList>
    </citation>
    <scope>NUCLEOTIDE SEQUENCE [LARGE SCALE GENOMIC DNA]</scope>
    <source>
        <strain evidence="1">CBS 115656</strain>
    </source>
</reference>
<proteinExistence type="predicted"/>
<dbReference type="EMBL" id="KZ821458">
    <property type="protein sequence ID" value="PYH34802.1"/>
    <property type="molecule type" value="Genomic_DNA"/>
</dbReference>
<dbReference type="RefSeq" id="XP_025480280.1">
    <property type="nucleotide sequence ID" value="XM_025627796.1"/>
</dbReference>
<organism evidence="1 2">
    <name type="scientific">Aspergillus neoniger (strain CBS 115656)</name>
    <dbReference type="NCBI Taxonomy" id="1448310"/>
    <lineage>
        <taxon>Eukaryota</taxon>
        <taxon>Fungi</taxon>
        <taxon>Dikarya</taxon>
        <taxon>Ascomycota</taxon>
        <taxon>Pezizomycotina</taxon>
        <taxon>Eurotiomycetes</taxon>
        <taxon>Eurotiomycetidae</taxon>
        <taxon>Eurotiales</taxon>
        <taxon>Aspergillaceae</taxon>
        <taxon>Aspergillus</taxon>
        <taxon>Aspergillus subgen. Circumdati</taxon>
    </lineage>
</organism>
<dbReference type="GeneID" id="37130252"/>
<accession>A0A318ZF71</accession>
<sequence>MQHKLFQLSSKSECNPMRCGIFDSASTSRTATPASIIYPCRSGCDGYSVSRLSKTGIIPRSGCNVLASLIGRASIVSGMACNVSRLASAASSSTSPPHCPSILIPSIGIHVDWREQAASFRNPASFHAPSFHQGAACLLFSIDRDSNGVNGAETDVTDIAGCSMQQGIVVPPEQKGFYYGFTRLELGSVWWPVPPVDRCLPLNNRFLLLDYTILAGYRH</sequence>
<dbReference type="OrthoDB" id="10350298at2759"/>
<evidence type="ECO:0000313" key="1">
    <source>
        <dbReference type="EMBL" id="PYH34802.1"/>
    </source>
</evidence>
<keyword evidence="2" id="KW-1185">Reference proteome</keyword>
<dbReference type="Proteomes" id="UP000247647">
    <property type="component" value="Unassembled WGS sequence"/>
</dbReference>
<dbReference type="AlphaFoldDB" id="A0A318ZF71"/>
<protein>
    <submittedName>
        <fullName evidence="1">Uncharacterized protein</fullName>
    </submittedName>
</protein>
<gene>
    <name evidence="1" type="ORF">BO87DRAFT_43596</name>
</gene>
<evidence type="ECO:0000313" key="2">
    <source>
        <dbReference type="Proteomes" id="UP000247647"/>
    </source>
</evidence>